<evidence type="ECO:0000256" key="1">
    <source>
        <dbReference type="SAM" id="MobiDB-lite"/>
    </source>
</evidence>
<organism evidence="2">
    <name type="scientific">freshwater sediment metagenome</name>
    <dbReference type="NCBI Taxonomy" id="556182"/>
    <lineage>
        <taxon>unclassified sequences</taxon>
        <taxon>metagenomes</taxon>
        <taxon>ecological metagenomes</taxon>
    </lineage>
</organism>
<gene>
    <name evidence="2" type="ORF">AMST5_00133</name>
</gene>
<name>A0AA48LXF5_9ZZZZ</name>
<feature type="region of interest" description="Disordered" evidence="1">
    <location>
        <begin position="147"/>
        <end position="171"/>
    </location>
</feature>
<accession>A0AA48LXF5</accession>
<dbReference type="EMBL" id="OY288114">
    <property type="protein sequence ID" value="CAJ0849493.1"/>
    <property type="molecule type" value="Genomic_DNA"/>
</dbReference>
<proteinExistence type="predicted"/>
<evidence type="ECO:0000313" key="2">
    <source>
        <dbReference type="EMBL" id="CAJ0849493.1"/>
    </source>
</evidence>
<dbReference type="AlphaFoldDB" id="A0AA48LXF5"/>
<sequence length="171" mass="17580">MNQLPETNRHILGGSALAVAILGLGIAASIRSTEPVSSITTAQTTAQTEKWVNPANQPWADPSSSNFVLQLSQVPSNAYGSAQPAEPAGPNALNGNQMAASASSKPTAKVAGAAGEAKNWTDREWEIASKAVAAYRMAGKAAQALVPNSSSESVWLPPEEIANGNASGETR</sequence>
<reference evidence="2" key="1">
    <citation type="submission" date="2023-07" db="EMBL/GenBank/DDBJ databases">
        <authorList>
            <person name="Pelsma A.J. K."/>
        </authorList>
    </citation>
    <scope>NUCLEOTIDE SEQUENCE</scope>
</reference>
<feature type="region of interest" description="Disordered" evidence="1">
    <location>
        <begin position="78"/>
        <end position="104"/>
    </location>
</feature>
<protein>
    <submittedName>
        <fullName evidence="2">Uncharacterized protein</fullName>
    </submittedName>
</protein>
<feature type="compositionally biased region" description="Polar residues" evidence="1">
    <location>
        <begin position="93"/>
        <end position="104"/>
    </location>
</feature>